<dbReference type="PROSITE" id="PS00028">
    <property type="entry name" value="ZINC_FINGER_C2H2_1"/>
    <property type="match status" value="1"/>
</dbReference>
<keyword evidence="2" id="KW-0479">Metal-binding</keyword>
<dbReference type="EMBL" id="OV121142">
    <property type="protein sequence ID" value="CAH0549813.1"/>
    <property type="molecule type" value="Genomic_DNA"/>
</dbReference>
<sequence length="565" mass="66720">MKKEQEMEVADKGAEHLCRRCKFVLFLLRDESMQMEPEVPQNKIVYKSRVKCSPPKVKPELKCTKCSFKTNSVEELCLHSTTHLFQKCPYCTLSFISNIFLQRHVLWKHQKQNDVEKKITNFSQTYDCKRRIFNTANIRRNNNHTLTFRHEIQCSQCSYLTNIRKEFELHYKKHVDKNLTCPYCDLKTTNTRHLQQHVFCTHKHQNETEKRVEVATASLNCKKCNFCTVRECFMELEPGEAPQNRYNCKLCAFGTTDFQTYSCHIRIFCKHPPKRSKLKFSHCPYCDLKVNTNFSLQTHVFSKHRELNDVEKKIEFTYNILNCNNCKFSAVVPSAFERHIKKCVKIKTEIKCSYKKCSYKSNSVQKYYLHYKMHNAQKCPYCVSQFMSKVGLQGHVLDKHKTINDVEKKITLTCKIYECTNCAFSSMNLKLFKTHMDSCLNVKIYKCKKCKFHSKNIETYIKHTCQVIGEIKCDQCLYKTNIKKEFQAHYQQHIDENLTCPYCGLKTTRTRDLQEHVFSKHKRQNQIENKVEVTVASLNCKKCSFNTVRNDIFATHVKLCNARIP</sequence>
<reference evidence="9" key="1">
    <citation type="submission" date="2021-12" db="EMBL/GenBank/DDBJ databases">
        <authorList>
            <person name="King R."/>
        </authorList>
    </citation>
    <scope>NUCLEOTIDE SEQUENCE</scope>
</reference>
<dbReference type="AlphaFoldDB" id="A0A9P0AXV7"/>
<dbReference type="Proteomes" id="UP001154078">
    <property type="component" value="Chromosome 11"/>
</dbReference>
<evidence type="ECO:0000256" key="2">
    <source>
        <dbReference type="ARBA" id="ARBA00022723"/>
    </source>
</evidence>
<dbReference type="Gene3D" id="3.30.160.60">
    <property type="entry name" value="Classic Zinc Finger"/>
    <property type="match status" value="2"/>
</dbReference>
<dbReference type="InterPro" id="IPR013087">
    <property type="entry name" value="Znf_C2H2_type"/>
</dbReference>
<evidence type="ECO:0000259" key="8">
    <source>
        <dbReference type="PROSITE" id="PS00028"/>
    </source>
</evidence>
<evidence type="ECO:0000256" key="6">
    <source>
        <dbReference type="ARBA" id="ARBA00023125"/>
    </source>
</evidence>
<dbReference type="GO" id="GO:0003677">
    <property type="term" value="F:DNA binding"/>
    <property type="evidence" value="ECO:0007669"/>
    <property type="project" value="UniProtKB-KW"/>
</dbReference>
<name>A0A9P0AXV7_BRAAE</name>
<evidence type="ECO:0000256" key="1">
    <source>
        <dbReference type="ARBA" id="ARBA00004123"/>
    </source>
</evidence>
<keyword evidence="3" id="KW-0677">Repeat</keyword>
<accession>A0A9P0AXV7</accession>
<gene>
    <name evidence="9" type="ORF">MELIAE_LOCUS2833</name>
</gene>
<keyword evidence="10" id="KW-1185">Reference proteome</keyword>
<keyword evidence="4" id="KW-0863">Zinc-finger</keyword>
<keyword evidence="6" id="KW-0238">DNA-binding</keyword>
<dbReference type="OrthoDB" id="3561125at2759"/>
<keyword evidence="5" id="KW-0862">Zinc</keyword>
<dbReference type="GO" id="GO:0005634">
    <property type="term" value="C:nucleus"/>
    <property type="evidence" value="ECO:0007669"/>
    <property type="project" value="UniProtKB-SubCell"/>
</dbReference>
<evidence type="ECO:0000313" key="9">
    <source>
        <dbReference type="EMBL" id="CAH0549813.1"/>
    </source>
</evidence>
<evidence type="ECO:0000256" key="3">
    <source>
        <dbReference type="ARBA" id="ARBA00022737"/>
    </source>
</evidence>
<protein>
    <recommendedName>
        <fullName evidence="8">C2H2-type domain-containing protein</fullName>
    </recommendedName>
</protein>
<dbReference type="SMART" id="SM00355">
    <property type="entry name" value="ZnF_C2H2"/>
    <property type="match status" value="12"/>
</dbReference>
<comment type="subcellular location">
    <subcellularLocation>
        <location evidence="1">Nucleus</location>
    </subcellularLocation>
</comment>
<organism evidence="9 10">
    <name type="scientific">Brassicogethes aeneus</name>
    <name type="common">Rape pollen beetle</name>
    <name type="synonym">Meligethes aeneus</name>
    <dbReference type="NCBI Taxonomy" id="1431903"/>
    <lineage>
        <taxon>Eukaryota</taxon>
        <taxon>Metazoa</taxon>
        <taxon>Ecdysozoa</taxon>
        <taxon>Arthropoda</taxon>
        <taxon>Hexapoda</taxon>
        <taxon>Insecta</taxon>
        <taxon>Pterygota</taxon>
        <taxon>Neoptera</taxon>
        <taxon>Endopterygota</taxon>
        <taxon>Coleoptera</taxon>
        <taxon>Polyphaga</taxon>
        <taxon>Cucujiformia</taxon>
        <taxon>Nitidulidae</taxon>
        <taxon>Meligethinae</taxon>
        <taxon>Brassicogethes</taxon>
    </lineage>
</organism>
<keyword evidence="7" id="KW-0539">Nucleus</keyword>
<evidence type="ECO:0000256" key="4">
    <source>
        <dbReference type="ARBA" id="ARBA00022771"/>
    </source>
</evidence>
<feature type="domain" description="C2H2-type" evidence="8">
    <location>
        <begin position="88"/>
        <end position="109"/>
    </location>
</feature>
<evidence type="ECO:0000256" key="5">
    <source>
        <dbReference type="ARBA" id="ARBA00022833"/>
    </source>
</evidence>
<dbReference type="PANTHER" id="PTHR24392">
    <property type="entry name" value="ZINC FINGER PROTEIN"/>
    <property type="match status" value="1"/>
</dbReference>
<proteinExistence type="predicted"/>
<dbReference type="GO" id="GO:0008270">
    <property type="term" value="F:zinc ion binding"/>
    <property type="evidence" value="ECO:0007669"/>
    <property type="project" value="UniProtKB-KW"/>
</dbReference>
<evidence type="ECO:0000256" key="7">
    <source>
        <dbReference type="ARBA" id="ARBA00023242"/>
    </source>
</evidence>
<evidence type="ECO:0000313" key="10">
    <source>
        <dbReference type="Proteomes" id="UP001154078"/>
    </source>
</evidence>